<evidence type="ECO:0000313" key="3">
    <source>
        <dbReference type="Proteomes" id="UP000765509"/>
    </source>
</evidence>
<organism evidence="2 3">
    <name type="scientific">Austropuccinia psidii MF-1</name>
    <dbReference type="NCBI Taxonomy" id="1389203"/>
    <lineage>
        <taxon>Eukaryota</taxon>
        <taxon>Fungi</taxon>
        <taxon>Dikarya</taxon>
        <taxon>Basidiomycota</taxon>
        <taxon>Pucciniomycotina</taxon>
        <taxon>Pucciniomycetes</taxon>
        <taxon>Pucciniales</taxon>
        <taxon>Sphaerophragmiaceae</taxon>
        <taxon>Austropuccinia</taxon>
    </lineage>
</organism>
<protein>
    <recommendedName>
        <fullName evidence="1">Tf2-1-like SH3-like domain-containing protein</fullName>
    </recommendedName>
</protein>
<dbReference type="OrthoDB" id="2273864at2759"/>
<dbReference type="Proteomes" id="UP000765509">
    <property type="component" value="Unassembled WGS sequence"/>
</dbReference>
<reference evidence="2" key="1">
    <citation type="submission" date="2021-03" db="EMBL/GenBank/DDBJ databases">
        <title>Draft genome sequence of rust myrtle Austropuccinia psidii MF-1, a brazilian biotype.</title>
        <authorList>
            <person name="Quecine M.C."/>
            <person name="Pachon D.M.R."/>
            <person name="Bonatelli M.L."/>
            <person name="Correr F.H."/>
            <person name="Franceschini L.M."/>
            <person name="Leite T.F."/>
            <person name="Margarido G.R.A."/>
            <person name="Almeida C.A."/>
            <person name="Ferrarezi J.A."/>
            <person name="Labate C.A."/>
        </authorList>
    </citation>
    <scope>NUCLEOTIDE SEQUENCE</scope>
    <source>
        <strain evidence="2">MF-1</strain>
    </source>
</reference>
<dbReference type="EMBL" id="AVOT02034210">
    <property type="protein sequence ID" value="MBW0528264.1"/>
    <property type="molecule type" value="Genomic_DNA"/>
</dbReference>
<dbReference type="AlphaFoldDB" id="A0A9Q3I741"/>
<accession>A0A9Q3I741</accession>
<keyword evidence="3" id="KW-1185">Reference proteome</keyword>
<evidence type="ECO:0000259" key="1">
    <source>
        <dbReference type="Pfam" id="PF24626"/>
    </source>
</evidence>
<name>A0A9Q3I741_9BASI</name>
<dbReference type="InterPro" id="IPR056924">
    <property type="entry name" value="SH3_Tf2-1"/>
</dbReference>
<comment type="caution">
    <text evidence="2">The sequence shown here is derived from an EMBL/GenBank/DDBJ whole genome shotgun (WGS) entry which is preliminary data.</text>
</comment>
<dbReference type="Pfam" id="PF24626">
    <property type="entry name" value="SH3_Tf2-1"/>
    <property type="match status" value="1"/>
</dbReference>
<gene>
    <name evidence="2" type="ORF">O181_067979</name>
</gene>
<feature type="domain" description="Tf2-1-like SH3-like" evidence="1">
    <location>
        <begin position="115"/>
        <end position="160"/>
    </location>
</feature>
<evidence type="ECO:0000313" key="2">
    <source>
        <dbReference type="EMBL" id="MBW0528264.1"/>
    </source>
</evidence>
<proteinExistence type="predicted"/>
<sequence>MACLQELLVIEVHFLFLPFGPIFVRSSILQEICQLLTIQKLMDRQEGKSDTRTVPLDLYPQFDSVHITQDTPSGKLSTKIQSLQKDVKREHEVSINRFRRYTDKSRASPPVFNPGNMVWLSSKNIKSTRPAKSLSEIWLAPFQILNKISTHAYHLKLSSTQFSTFPSLNQSRHQQSQINIKSHLLQ</sequence>